<dbReference type="Pfam" id="PF00614">
    <property type="entry name" value="PLDc"/>
    <property type="match status" value="2"/>
</dbReference>
<dbReference type="InterPro" id="IPR015679">
    <property type="entry name" value="PLipase_D_fam"/>
</dbReference>
<gene>
    <name evidence="6" type="ORF">FMM06_13675</name>
</gene>
<dbReference type="Proteomes" id="UP000317894">
    <property type="component" value="Unassembled WGS sequence"/>
</dbReference>
<dbReference type="GO" id="GO:0009395">
    <property type="term" value="P:phospholipid catabolic process"/>
    <property type="evidence" value="ECO:0007669"/>
    <property type="project" value="TreeGrafter"/>
</dbReference>
<keyword evidence="2" id="KW-0677">Repeat</keyword>
<dbReference type="GO" id="GO:0004630">
    <property type="term" value="F:phospholipase D activity"/>
    <property type="evidence" value="ECO:0007669"/>
    <property type="project" value="UniProtKB-EC"/>
</dbReference>
<dbReference type="AlphaFoldDB" id="A0A552U938"/>
<organism evidence="6 7">
    <name type="scientific">Glacieibacterium frigidum</name>
    <dbReference type="NCBI Taxonomy" id="2593303"/>
    <lineage>
        <taxon>Bacteria</taxon>
        <taxon>Pseudomonadati</taxon>
        <taxon>Pseudomonadota</taxon>
        <taxon>Alphaproteobacteria</taxon>
        <taxon>Sphingomonadales</taxon>
        <taxon>Sphingosinicellaceae</taxon>
        <taxon>Glacieibacterium</taxon>
    </lineage>
</organism>
<evidence type="ECO:0000313" key="6">
    <source>
        <dbReference type="EMBL" id="TRW14731.1"/>
    </source>
</evidence>
<feature type="domain" description="PLD phosphodiesterase" evidence="5">
    <location>
        <begin position="198"/>
        <end position="225"/>
    </location>
</feature>
<dbReference type="RefSeq" id="WP_144237937.1">
    <property type="nucleotide sequence ID" value="NZ_VJWA01000002.1"/>
</dbReference>
<evidence type="ECO:0000259" key="5">
    <source>
        <dbReference type="PROSITE" id="PS50035"/>
    </source>
</evidence>
<protein>
    <recommendedName>
        <fullName evidence="5">PLD phosphodiesterase domain-containing protein</fullName>
    </recommendedName>
</protein>
<evidence type="ECO:0000313" key="7">
    <source>
        <dbReference type="Proteomes" id="UP000317894"/>
    </source>
</evidence>
<comment type="caution">
    <text evidence="6">The sequence shown here is derived from an EMBL/GenBank/DDBJ whole genome shotgun (WGS) entry which is preliminary data.</text>
</comment>
<dbReference type="SMART" id="SM00155">
    <property type="entry name" value="PLDc"/>
    <property type="match status" value="2"/>
</dbReference>
<proteinExistence type="predicted"/>
<reference evidence="6 7" key="1">
    <citation type="submission" date="2019-07" db="EMBL/GenBank/DDBJ databases">
        <title>Novel species isolated from glacier.</title>
        <authorList>
            <person name="Liu Q."/>
            <person name="Xin Y.-H."/>
        </authorList>
    </citation>
    <scope>NUCLEOTIDE SEQUENCE [LARGE SCALE GENOMIC DNA]</scope>
    <source>
        <strain evidence="6 7">LB1R16</strain>
    </source>
</reference>
<dbReference type="Gene3D" id="3.30.870.10">
    <property type="entry name" value="Endonuclease Chain A"/>
    <property type="match status" value="2"/>
</dbReference>
<feature type="domain" description="PLD phosphodiesterase" evidence="5">
    <location>
        <begin position="447"/>
        <end position="474"/>
    </location>
</feature>
<evidence type="ECO:0000256" key="1">
    <source>
        <dbReference type="ARBA" id="ARBA00000798"/>
    </source>
</evidence>
<dbReference type="OrthoDB" id="8828485at2"/>
<evidence type="ECO:0000256" key="4">
    <source>
        <dbReference type="ARBA" id="ARBA00023098"/>
    </source>
</evidence>
<dbReference type="SUPFAM" id="SSF56024">
    <property type="entry name" value="Phospholipase D/nuclease"/>
    <property type="match status" value="2"/>
</dbReference>
<sequence>MSSVFSSEAAAPPRAGCRITPLIEAADMYPELERQVLAATAEVWLAFRIFDPDTKTRSAEATALGLADWTALLRHVILAGVNVRLLLTDFEPIMADELHSGSWETFRTLRTMGAALPAEAQERLQIVVIQHEGELGFGTRQLVRIAVGFHLRAMFRKLADKGKDIGEYMSVRPGLWRHHRLDAQGRPVHRLGPAARLWPATYHQKFAVIDCRVAIIGGLDVDERRYDDRRHRQRADRTWHDLSVRLEGPAVADAAVHFQDCWNRELPRFRAIAEHWTSGTDRALALDPLVEITRAPVPPPPVGEATVQTVRTVSRRSRRLFAVGPRPDVMEIAEAHRRLIGAAERLLYIEAQFLRYRQAAKWIVARARACPALQVVIVMPNAPEEVAYDGDRRSPHRHGEWLQAKAIGLLRRELGDRIGVFALAKPARASEAEKDFAADRGTAFGAGTVYVHAKLLIVDDRYALVSSANINGRSLRWDTEFGLVWDDAEGVAAFRRRSWSQLLASEASGNVDLADGLATWRKIATDNVIKTPEARQGFAVPLQVRRARRFARPSWFVPDDLV</sequence>
<keyword evidence="7" id="KW-1185">Reference proteome</keyword>
<evidence type="ECO:0000256" key="3">
    <source>
        <dbReference type="ARBA" id="ARBA00022801"/>
    </source>
</evidence>
<name>A0A552U938_9SPHN</name>
<comment type="catalytic activity">
    <reaction evidence="1">
        <text>a 1,2-diacyl-sn-glycero-3-phosphocholine + H2O = a 1,2-diacyl-sn-glycero-3-phosphate + choline + H(+)</text>
        <dbReference type="Rhea" id="RHEA:14445"/>
        <dbReference type="ChEBI" id="CHEBI:15354"/>
        <dbReference type="ChEBI" id="CHEBI:15377"/>
        <dbReference type="ChEBI" id="CHEBI:15378"/>
        <dbReference type="ChEBI" id="CHEBI:57643"/>
        <dbReference type="ChEBI" id="CHEBI:58608"/>
        <dbReference type="EC" id="3.1.4.4"/>
    </reaction>
</comment>
<keyword evidence="3" id="KW-0378">Hydrolase</keyword>
<dbReference type="CDD" id="cd09105">
    <property type="entry name" value="PLDc_vPLD1_2_like_2"/>
    <property type="match status" value="1"/>
</dbReference>
<evidence type="ECO:0000256" key="2">
    <source>
        <dbReference type="ARBA" id="ARBA00022737"/>
    </source>
</evidence>
<keyword evidence="4" id="KW-0443">Lipid metabolism</keyword>
<dbReference type="PROSITE" id="PS50035">
    <property type="entry name" value="PLD"/>
    <property type="match status" value="2"/>
</dbReference>
<dbReference type="InterPro" id="IPR001736">
    <property type="entry name" value="PLipase_D/transphosphatidylase"/>
</dbReference>
<dbReference type="PANTHER" id="PTHR18896:SF76">
    <property type="entry name" value="PHOSPHOLIPASE"/>
    <property type="match status" value="1"/>
</dbReference>
<accession>A0A552U938</accession>
<dbReference type="EMBL" id="VJWA01000002">
    <property type="protein sequence ID" value="TRW14731.1"/>
    <property type="molecule type" value="Genomic_DNA"/>
</dbReference>
<dbReference type="PANTHER" id="PTHR18896">
    <property type="entry name" value="PHOSPHOLIPASE D"/>
    <property type="match status" value="1"/>
</dbReference>